<dbReference type="InterPro" id="IPR050770">
    <property type="entry name" value="Intradiol_RC_Dioxygenase"/>
</dbReference>
<evidence type="ECO:0000256" key="1">
    <source>
        <dbReference type="ARBA" id="ARBA00007825"/>
    </source>
</evidence>
<gene>
    <name evidence="7" type="ORF">BV898_12825</name>
</gene>
<reference evidence="8" key="1">
    <citation type="submission" date="2017-01" db="EMBL/GenBank/DDBJ databases">
        <title>Comparative genomics of anhydrobiosis in the tardigrade Hypsibius dujardini.</title>
        <authorList>
            <person name="Yoshida Y."/>
            <person name="Koutsovoulos G."/>
            <person name="Laetsch D."/>
            <person name="Stevens L."/>
            <person name="Kumar S."/>
            <person name="Horikawa D."/>
            <person name="Ishino K."/>
            <person name="Komine S."/>
            <person name="Tomita M."/>
            <person name="Blaxter M."/>
            <person name="Arakawa K."/>
        </authorList>
    </citation>
    <scope>NUCLEOTIDE SEQUENCE [LARGE SCALE GENOMIC DNA]</scope>
    <source>
        <strain evidence="8">Z151</strain>
    </source>
</reference>
<dbReference type="GO" id="GO:0016702">
    <property type="term" value="F:oxidoreductase activity, acting on single donors with incorporation of molecular oxygen, incorporation of two atoms of oxygen"/>
    <property type="evidence" value="ECO:0007669"/>
    <property type="project" value="InterPro"/>
</dbReference>
<dbReference type="AlphaFoldDB" id="A0A1W0WCM4"/>
<evidence type="ECO:0000256" key="3">
    <source>
        <dbReference type="ARBA" id="ARBA00023002"/>
    </source>
</evidence>
<comment type="similarity">
    <text evidence="1">Belongs to the intradiol ring-cleavage dioxygenase family.</text>
</comment>
<dbReference type="Gene3D" id="2.60.130.10">
    <property type="entry name" value="Aromatic compound dioxygenase"/>
    <property type="match status" value="1"/>
</dbReference>
<keyword evidence="2" id="KW-0223">Dioxygenase</keyword>
<comment type="caution">
    <text evidence="7">The sequence shown here is derived from an EMBL/GenBank/DDBJ whole genome shotgun (WGS) entry which is preliminary data.</text>
</comment>
<dbReference type="SUPFAM" id="SSF49482">
    <property type="entry name" value="Aromatic compound dioxygenase"/>
    <property type="match status" value="1"/>
</dbReference>
<dbReference type="OrthoDB" id="5238185at2759"/>
<name>A0A1W0WCM4_HYPEX</name>
<dbReference type="Proteomes" id="UP000192578">
    <property type="component" value="Unassembled WGS sequence"/>
</dbReference>
<accession>A0A1W0WCM4</accession>
<dbReference type="CDD" id="cd00421">
    <property type="entry name" value="intradiol_dioxygenase"/>
    <property type="match status" value="1"/>
</dbReference>
<protein>
    <recommendedName>
        <fullName evidence="6">Intradiol ring-cleavage dioxygenases domain-containing protein</fullName>
    </recommendedName>
</protein>
<evidence type="ECO:0000256" key="2">
    <source>
        <dbReference type="ARBA" id="ARBA00022964"/>
    </source>
</evidence>
<keyword evidence="5" id="KW-0732">Signal</keyword>
<evidence type="ECO:0000256" key="4">
    <source>
        <dbReference type="SAM" id="MobiDB-lite"/>
    </source>
</evidence>
<evidence type="ECO:0000259" key="6">
    <source>
        <dbReference type="Pfam" id="PF00775"/>
    </source>
</evidence>
<dbReference type="Pfam" id="PF00775">
    <property type="entry name" value="Dioxygenase_C"/>
    <property type="match status" value="1"/>
</dbReference>
<evidence type="ECO:0000256" key="5">
    <source>
        <dbReference type="SAM" id="SignalP"/>
    </source>
</evidence>
<feature type="region of interest" description="Disordered" evidence="4">
    <location>
        <begin position="36"/>
        <end position="59"/>
    </location>
</feature>
<dbReference type="InterPro" id="IPR000627">
    <property type="entry name" value="Intradiol_dOase_C"/>
</dbReference>
<proteinExistence type="inferred from homology"/>
<dbReference type="InterPro" id="IPR015889">
    <property type="entry name" value="Intradiol_dOase_core"/>
</dbReference>
<dbReference type="GO" id="GO:0008199">
    <property type="term" value="F:ferric iron binding"/>
    <property type="evidence" value="ECO:0007669"/>
    <property type="project" value="InterPro"/>
</dbReference>
<sequence length="257" mass="28140">MAAFSFYFILFFGSSFVFQQTSSQVSVASGNPVSNCRAATSRAPGPPPGGRPGQRSPNCSVRSGQCMTTQCVEEGPYYKACSPLEQMGGQFLPQVCTNSARNDRLFINGTVRLVDASSPCGRPVRALLDIWHADAVGVYSNTSPASRDFTCRKRLITTSAGFFAYSTIMPGRYGTGRSEGYRATHVHVKVTPLDQNNNIIGPTLTTQQYFAHDLYAGAKDQCNECHSEDPTLVVYPQHSYDVKTYDGTWDILLPRMS</sequence>
<dbReference type="PANTHER" id="PTHR33711">
    <property type="entry name" value="DIOXYGENASE, PUTATIVE (AFU_ORTHOLOGUE AFUA_2G02910)-RELATED"/>
    <property type="match status" value="1"/>
</dbReference>
<keyword evidence="8" id="KW-1185">Reference proteome</keyword>
<organism evidence="7 8">
    <name type="scientific">Hypsibius exemplaris</name>
    <name type="common">Freshwater tardigrade</name>
    <dbReference type="NCBI Taxonomy" id="2072580"/>
    <lineage>
        <taxon>Eukaryota</taxon>
        <taxon>Metazoa</taxon>
        <taxon>Ecdysozoa</taxon>
        <taxon>Tardigrada</taxon>
        <taxon>Eutardigrada</taxon>
        <taxon>Parachela</taxon>
        <taxon>Hypsibioidea</taxon>
        <taxon>Hypsibiidae</taxon>
        <taxon>Hypsibius</taxon>
    </lineage>
</organism>
<feature type="domain" description="Intradiol ring-cleavage dioxygenases" evidence="6">
    <location>
        <begin position="74"/>
        <end position="253"/>
    </location>
</feature>
<feature type="signal peptide" evidence="5">
    <location>
        <begin position="1"/>
        <end position="23"/>
    </location>
</feature>
<evidence type="ECO:0000313" key="7">
    <source>
        <dbReference type="EMBL" id="OQV12903.1"/>
    </source>
</evidence>
<feature type="chain" id="PRO_5013207024" description="Intradiol ring-cleavage dioxygenases domain-containing protein" evidence="5">
    <location>
        <begin position="24"/>
        <end position="257"/>
    </location>
</feature>
<evidence type="ECO:0000313" key="8">
    <source>
        <dbReference type="Proteomes" id="UP000192578"/>
    </source>
</evidence>
<dbReference type="EMBL" id="MTYJ01000134">
    <property type="protein sequence ID" value="OQV12903.1"/>
    <property type="molecule type" value="Genomic_DNA"/>
</dbReference>
<dbReference type="PANTHER" id="PTHR33711:SF10">
    <property type="entry name" value="INTRADIOL RING-CLEAVAGE DIOXYGENASES DOMAIN-CONTAINING PROTEIN"/>
    <property type="match status" value="1"/>
</dbReference>
<keyword evidence="3" id="KW-0560">Oxidoreductase</keyword>